<sequence>MTEALIAQYGDYGKSLLPVAVCGPTDTCIEELRAVAVAGAEMILINPLFDAAYQMERLAAEVLPHVA</sequence>
<dbReference type="HOGENOM" id="CLU_2808110_0_0_11"/>
<dbReference type="EMBL" id="CP003876">
    <property type="protein sequence ID" value="AFT99329.1"/>
    <property type="molecule type" value="Genomic_DNA"/>
</dbReference>
<evidence type="ECO:0000313" key="1">
    <source>
        <dbReference type="EMBL" id="AFT99329.1"/>
    </source>
</evidence>
<dbReference type="RefSeq" id="WP_014982185.1">
    <property type="nucleotide sequence ID" value="NC_018681.1"/>
</dbReference>
<dbReference type="SUPFAM" id="SSF51679">
    <property type="entry name" value="Bacterial luciferase-like"/>
    <property type="match status" value="1"/>
</dbReference>
<dbReference type="InterPro" id="IPR036661">
    <property type="entry name" value="Luciferase-like_sf"/>
</dbReference>
<accession>K0ERD3</accession>
<dbReference type="AlphaFoldDB" id="K0ERD3"/>
<dbReference type="KEGG" id="nbr:O3I_006835"/>
<evidence type="ECO:0000313" key="2">
    <source>
        <dbReference type="Proteomes" id="UP000006304"/>
    </source>
</evidence>
<keyword evidence="2" id="KW-1185">Reference proteome</keyword>
<dbReference type="Proteomes" id="UP000006304">
    <property type="component" value="Chromosome"/>
</dbReference>
<reference evidence="1 2" key="1">
    <citation type="journal article" date="2012" name="J. Bacteriol.">
        <title>Complete genome sequence of Nocardia brasiliensis HUJEG-1.</title>
        <authorList>
            <person name="Vera-Cabrera L."/>
            <person name="Ortiz-Lopez R."/>
            <person name="Elizondo-Gonzalez R."/>
            <person name="Perez-Maya A.A."/>
            <person name="Ocampo-Candiani J."/>
        </authorList>
    </citation>
    <scope>NUCLEOTIDE SEQUENCE [LARGE SCALE GENOMIC DNA]</scope>
    <source>
        <strain evidence="2">ATCC 700358</strain>
    </source>
</reference>
<protein>
    <submittedName>
        <fullName evidence="1">Luciferase-like protein</fullName>
    </submittedName>
</protein>
<dbReference type="Gene3D" id="3.20.20.30">
    <property type="entry name" value="Luciferase-like domain"/>
    <property type="match status" value="1"/>
</dbReference>
<organism evidence="1 2">
    <name type="scientific">Nocardia brasiliensis (strain ATCC 700358 / HUJEG-1)</name>
    <dbReference type="NCBI Taxonomy" id="1133849"/>
    <lineage>
        <taxon>Bacteria</taxon>
        <taxon>Bacillati</taxon>
        <taxon>Actinomycetota</taxon>
        <taxon>Actinomycetes</taxon>
        <taxon>Mycobacteriales</taxon>
        <taxon>Nocardiaceae</taxon>
        <taxon>Nocardia</taxon>
    </lineage>
</organism>
<name>K0ERD3_NOCB7</name>
<dbReference type="GO" id="GO:0016705">
    <property type="term" value="F:oxidoreductase activity, acting on paired donors, with incorporation or reduction of molecular oxygen"/>
    <property type="evidence" value="ECO:0007669"/>
    <property type="project" value="InterPro"/>
</dbReference>
<proteinExistence type="predicted"/>
<gene>
    <name evidence="1" type="ORF">O3I_006835</name>
</gene>